<gene>
    <name evidence="1" type="ORF">HG537_0G01530</name>
</gene>
<dbReference type="EMBL" id="CP059273">
    <property type="protein sequence ID" value="QLQ81899.1"/>
    <property type="molecule type" value="Genomic_DNA"/>
</dbReference>
<evidence type="ECO:0008006" key="3">
    <source>
        <dbReference type="Google" id="ProtNLM"/>
    </source>
</evidence>
<dbReference type="OrthoDB" id="4038608at2759"/>
<protein>
    <recommendedName>
        <fullName evidence="3">F-box domain-containing protein</fullName>
    </recommendedName>
</protein>
<evidence type="ECO:0000313" key="2">
    <source>
        <dbReference type="Proteomes" id="UP000510647"/>
    </source>
</evidence>
<keyword evidence="2" id="KW-1185">Reference proteome</keyword>
<accession>A0A7H9HXE4</accession>
<organism evidence="1 2">
    <name type="scientific">Torulaspora globosa</name>
    <dbReference type="NCBI Taxonomy" id="48254"/>
    <lineage>
        <taxon>Eukaryota</taxon>
        <taxon>Fungi</taxon>
        <taxon>Dikarya</taxon>
        <taxon>Ascomycota</taxon>
        <taxon>Saccharomycotina</taxon>
        <taxon>Saccharomycetes</taxon>
        <taxon>Saccharomycetales</taxon>
        <taxon>Saccharomycetaceae</taxon>
        <taxon>Torulaspora</taxon>
    </lineage>
</organism>
<dbReference type="Proteomes" id="UP000510647">
    <property type="component" value="Chromosome 7"/>
</dbReference>
<evidence type="ECO:0000313" key="1">
    <source>
        <dbReference type="EMBL" id="QLQ81899.1"/>
    </source>
</evidence>
<name>A0A7H9HXE4_9SACH</name>
<reference evidence="1 2" key="1">
    <citation type="submission" date="2020-06" db="EMBL/GenBank/DDBJ databases">
        <title>The yeast mating-type switching endonuclease HO is a domesticated member of an unorthodox homing genetic element family.</title>
        <authorList>
            <person name="Coughlan A.Y."/>
            <person name="Lombardi L."/>
            <person name="Braun-Galleani S."/>
            <person name="Martos A.R."/>
            <person name="Galeote V."/>
            <person name="Bigey F."/>
            <person name="Dequin S."/>
            <person name="Byrne K.P."/>
            <person name="Wolfe K.H."/>
        </authorList>
    </citation>
    <scope>NUCLEOTIDE SEQUENCE [LARGE SCALE GENOMIC DNA]</scope>
    <source>
        <strain evidence="1 2">CBS2947</strain>
    </source>
</reference>
<proteinExistence type="predicted"/>
<dbReference type="AlphaFoldDB" id="A0A7H9HXE4"/>
<sequence length="343" mass="40547">MGYALTGYPSRSDKRRRRIEHRFHAYDGDRRGRKGKERVQEKSSVEERRVVSLQDLPVEILERIYVFSQDLTLMRSLNKYFYHNLRPSTHLMAKFMWETYSLDLRELLADNKIYLGDDKAILVDSMFDSKIFFDFFRNNYYELPKLFYFIPGWCLNEDGSLIHPDVAVKVIMGLKSHDFPGRFYTAFDNFFLHGGMMDDLGYSFYFERGSHLVEDLLQWVFTEFPPYVKNYDQIEAAISVAYGLTSMSCDFSSGPLLVLLQVLFENKDPPRLQAFVDRLFEEETNDSRIKLFDTFVMNYYSEEADPEDLSDPMLWAELRRLSNMALIEIIERYGGVPQYDVFF</sequence>